<evidence type="ECO:0000313" key="1">
    <source>
        <dbReference type="EMBL" id="ELP34745.1"/>
    </source>
</evidence>
<name>L7CLK0_RHOBT</name>
<organism evidence="1 2">
    <name type="scientific">Rhodopirellula baltica SWK14</name>
    <dbReference type="NCBI Taxonomy" id="993516"/>
    <lineage>
        <taxon>Bacteria</taxon>
        <taxon>Pseudomonadati</taxon>
        <taxon>Planctomycetota</taxon>
        <taxon>Planctomycetia</taxon>
        <taxon>Pirellulales</taxon>
        <taxon>Pirellulaceae</taxon>
        <taxon>Rhodopirellula</taxon>
    </lineage>
</organism>
<reference evidence="1 2" key="1">
    <citation type="journal article" date="2013" name="Mar. Genomics">
        <title>Expression of sulfatases in Rhodopirellula baltica and the diversity of sulfatases in the genus Rhodopirellula.</title>
        <authorList>
            <person name="Wegner C.E."/>
            <person name="Richter-Heitmann T."/>
            <person name="Klindworth A."/>
            <person name="Klockow C."/>
            <person name="Richter M."/>
            <person name="Achstetter T."/>
            <person name="Glockner F.O."/>
            <person name="Harder J."/>
        </authorList>
    </citation>
    <scope>NUCLEOTIDE SEQUENCE [LARGE SCALE GENOMIC DNA]</scope>
    <source>
        <strain evidence="1 2">SWK14</strain>
    </source>
</reference>
<sequence>MVTIDRLRRRWMFGTRLRVGTDVFTGSFRTMRAIGLTGKSVHIARTASIGAPS</sequence>
<accession>L7CLK0</accession>
<evidence type="ECO:0000313" key="2">
    <source>
        <dbReference type="Proteomes" id="UP000010959"/>
    </source>
</evidence>
<dbReference type="EMBL" id="AMWG01000023">
    <property type="protein sequence ID" value="ELP34745.1"/>
    <property type="molecule type" value="Genomic_DNA"/>
</dbReference>
<dbReference type="AlphaFoldDB" id="L7CLK0"/>
<gene>
    <name evidence="1" type="ORF">RBSWK_01252</name>
</gene>
<proteinExistence type="predicted"/>
<protein>
    <submittedName>
        <fullName evidence="1">Uncharacterized protein</fullName>
    </submittedName>
</protein>
<comment type="caution">
    <text evidence="1">The sequence shown here is derived from an EMBL/GenBank/DDBJ whole genome shotgun (WGS) entry which is preliminary data.</text>
</comment>
<dbReference type="Proteomes" id="UP000010959">
    <property type="component" value="Unassembled WGS sequence"/>
</dbReference>